<accession>A0A182INH0</accession>
<organism evidence="1">
    <name type="scientific">Anopheles atroparvus</name>
    <name type="common">European mosquito</name>
    <dbReference type="NCBI Taxonomy" id="41427"/>
    <lineage>
        <taxon>Eukaryota</taxon>
        <taxon>Metazoa</taxon>
        <taxon>Ecdysozoa</taxon>
        <taxon>Arthropoda</taxon>
        <taxon>Hexapoda</taxon>
        <taxon>Insecta</taxon>
        <taxon>Pterygota</taxon>
        <taxon>Neoptera</taxon>
        <taxon>Endopterygota</taxon>
        <taxon>Diptera</taxon>
        <taxon>Nematocera</taxon>
        <taxon>Culicoidea</taxon>
        <taxon>Culicidae</taxon>
        <taxon>Anophelinae</taxon>
        <taxon>Anopheles</taxon>
    </lineage>
</organism>
<sequence>MLNEGTRSSLPARIFSSPFAPPAVVGGCPAPPPVRNMLGPPMKLLDFLSKLFCCAVMAMGAFGDPWPREVDFWRRNCLTDLPLAVVIVPAPYDPLWVVTLGPVGPFVGVLAGDGLVGVGGLLAEWMAVGAGFNSPPFTTQCDPVRLLLDDWDRAEPLAVKIDPIRVLLAILLRAPNTGDAILHDQRTVRQRWRFGELRRPIDDRWLVARHGQPPLGDGFWARGKDPLLPEMGKHQQSDDLRRAALFAFLTDNLARRHVPIYSVLFRFSNFTLARSLVVVVVVVGFRSPKAQVLQSGTNTKPRRAPADLVETVTGVPSSIGASVSILYGHSRCITGPMSPFRMVISSSRNRTSSRSSESLRVSAISRLVVASKDWGKFFERKGVALMKYAN</sequence>
<dbReference type="VEuPathDB" id="VectorBase:AATE002447"/>
<proteinExistence type="predicted"/>
<reference evidence="1" key="1">
    <citation type="submission" date="2022-08" db="UniProtKB">
        <authorList>
            <consortium name="EnsemblMetazoa"/>
        </authorList>
    </citation>
    <scope>IDENTIFICATION</scope>
    <source>
        <strain evidence="1">EBRO</strain>
    </source>
</reference>
<dbReference type="EnsemblMetazoa" id="AATE002447-RA">
    <property type="protein sequence ID" value="AATE002447-PA.1"/>
    <property type="gene ID" value="AATE002447"/>
</dbReference>
<protein>
    <submittedName>
        <fullName evidence="1">Uncharacterized protein</fullName>
    </submittedName>
</protein>
<evidence type="ECO:0000313" key="1">
    <source>
        <dbReference type="EnsemblMetazoa" id="AATE002447-PA.1"/>
    </source>
</evidence>
<dbReference type="PROSITE" id="PS51257">
    <property type="entry name" value="PROKAR_LIPOPROTEIN"/>
    <property type="match status" value="1"/>
</dbReference>
<dbReference type="AlphaFoldDB" id="A0A182INH0"/>
<name>A0A182INH0_ANOAO</name>